<protein>
    <recommendedName>
        <fullName evidence="1">GST C-terminal domain-containing protein</fullName>
    </recommendedName>
</protein>
<dbReference type="Pfam" id="PF21972">
    <property type="entry name" value="Arc1p_N_like"/>
    <property type="match status" value="1"/>
</dbReference>
<gene>
    <name evidence="2" type="ORF">PMACD_LOCUS3884</name>
</gene>
<dbReference type="PANTHER" id="PTHR44490:SF1">
    <property type="entry name" value="EUKARYOTIC TRANSLATION ELONGATION FACTOR 1 EPSILON-1"/>
    <property type="match status" value="1"/>
</dbReference>
<dbReference type="AlphaFoldDB" id="A0A821PII9"/>
<organism evidence="2 3">
    <name type="scientific">Pieris macdunnoughi</name>
    <dbReference type="NCBI Taxonomy" id="345717"/>
    <lineage>
        <taxon>Eukaryota</taxon>
        <taxon>Metazoa</taxon>
        <taxon>Ecdysozoa</taxon>
        <taxon>Arthropoda</taxon>
        <taxon>Hexapoda</taxon>
        <taxon>Insecta</taxon>
        <taxon>Pterygota</taxon>
        <taxon>Neoptera</taxon>
        <taxon>Endopterygota</taxon>
        <taxon>Lepidoptera</taxon>
        <taxon>Glossata</taxon>
        <taxon>Ditrysia</taxon>
        <taxon>Papilionoidea</taxon>
        <taxon>Pieridae</taxon>
        <taxon>Pierinae</taxon>
        <taxon>Pieris</taxon>
    </lineage>
</organism>
<feature type="domain" description="GST C-terminal" evidence="1">
    <location>
        <begin position="28"/>
        <end position="166"/>
    </location>
</feature>
<reference evidence="2" key="1">
    <citation type="submission" date="2021-02" db="EMBL/GenBank/DDBJ databases">
        <authorList>
            <person name="Steward A R."/>
        </authorList>
    </citation>
    <scope>NUCLEOTIDE SEQUENCE</scope>
</reference>
<name>A0A821PII9_9NEOP</name>
<dbReference type="PANTHER" id="PTHR44490">
    <property type="entry name" value="EUKARYOTIC TRANSLATION ELONGATION FACTOR 1 EPSILON-1"/>
    <property type="match status" value="1"/>
</dbReference>
<dbReference type="GO" id="GO:0043517">
    <property type="term" value="P:positive regulation of DNA damage response, signal transduction by p53 class mediator"/>
    <property type="evidence" value="ECO:0007669"/>
    <property type="project" value="InterPro"/>
</dbReference>
<accession>A0A821PII9</accession>
<dbReference type="Gene3D" id="1.20.1050.10">
    <property type="match status" value="1"/>
</dbReference>
<evidence type="ECO:0000313" key="3">
    <source>
        <dbReference type="Proteomes" id="UP000663880"/>
    </source>
</evidence>
<dbReference type="EMBL" id="CAJOBZ010000006">
    <property type="protein sequence ID" value="CAF4808330.1"/>
    <property type="molecule type" value="Genomic_DNA"/>
</dbReference>
<dbReference type="PROSITE" id="PS50405">
    <property type="entry name" value="GST_CTER"/>
    <property type="match status" value="1"/>
</dbReference>
<keyword evidence="3" id="KW-1185">Reference proteome</keyword>
<dbReference type="Proteomes" id="UP000663880">
    <property type="component" value="Unassembled WGS sequence"/>
</dbReference>
<dbReference type="GO" id="GO:0005737">
    <property type="term" value="C:cytoplasm"/>
    <property type="evidence" value="ECO:0007669"/>
    <property type="project" value="TreeGrafter"/>
</dbReference>
<sequence length="168" mass="18734">MEVIKLVGKYLNVPVGPLCYNTDKIPTTVLDKQSVEGFATIILHLTSKSGYSMSQEELLISYQWLEHIAMYSNQASSNPTFAKNFLQGINRALEKKSYLTGNNLTTTDIAVFYVVQPLVGNLTILEQESLLHLSRWCKHVQAQPKVCSHCAPIPLNTLNLHILAPAVH</sequence>
<dbReference type="InterPro" id="IPR010987">
    <property type="entry name" value="Glutathione-S-Trfase_C-like"/>
</dbReference>
<dbReference type="SUPFAM" id="SSF47616">
    <property type="entry name" value="GST C-terminal domain-like"/>
    <property type="match status" value="1"/>
</dbReference>
<evidence type="ECO:0000313" key="2">
    <source>
        <dbReference type="EMBL" id="CAF4808330.1"/>
    </source>
</evidence>
<dbReference type="InterPro" id="IPR042450">
    <property type="entry name" value="EEF1E1"/>
</dbReference>
<comment type="caution">
    <text evidence="2">The sequence shown here is derived from an EMBL/GenBank/DDBJ whole genome shotgun (WGS) entry which is preliminary data.</text>
</comment>
<dbReference type="InterPro" id="IPR053836">
    <property type="entry name" value="Arc1-like_N"/>
</dbReference>
<proteinExistence type="predicted"/>
<evidence type="ECO:0000259" key="1">
    <source>
        <dbReference type="PROSITE" id="PS50405"/>
    </source>
</evidence>
<dbReference type="GO" id="GO:0017101">
    <property type="term" value="C:aminoacyl-tRNA synthetase multienzyme complex"/>
    <property type="evidence" value="ECO:0007669"/>
    <property type="project" value="InterPro"/>
</dbReference>
<dbReference type="InterPro" id="IPR036282">
    <property type="entry name" value="Glutathione-S-Trfase_C_sf"/>
</dbReference>
<dbReference type="GO" id="GO:0005634">
    <property type="term" value="C:nucleus"/>
    <property type="evidence" value="ECO:0007669"/>
    <property type="project" value="TreeGrafter"/>
</dbReference>
<dbReference type="OrthoDB" id="19141at2759"/>